<keyword evidence="10" id="KW-1185">Reference proteome</keyword>
<keyword evidence="6 8" id="KW-0503">Monooxygenase</keyword>
<sequence length="679" mass="76565">MEAILSSNFADFGNGPRRAITFPMFGDGIFTQDGEPWKHSRDILRPQLFHRQYENLDVFKVPLDDLLSALPEKSGIVELQSLFFRYTLDVTTAFLFGDSIRSLKSSDNATENVFAGAFDQAQAYVAKRFRLSDLYWFIGGREFQDACKMVHQFADKVIDQNLAKDTTAGNQNRYIFLKSVAKSCPDREALRGQIINILAAGRDTTACMLSWTLHPHVMEKLRAEIAQLPPIEEVDRAALRDMKYLQNIMKENAEIFRPERWDEDLPMNQEPTLQKWGYLPFNGGPRICLGMDFALTEVAYTIVRILQRYPIIKLPNGERVDVISTMRKLARSFTSSLRDSLKIRPRTRALTSDEVESPQAIKEERATLTTVFEGEDPLVDIVAVHGLNGDAFRTFTAEKTGKFWLGDSDMLPRDLKGQCRVLTFSYPASVASILGRTSSDRILQHATTLVAELVADREVTGALERPIIFLCHSLGGIIVKRALIYSASRTGKMIEHIHSIYVSTYGILFFGTPHQGSSKANLATFAQRMVALVPSKVVDTDSQLVSALQESSEVLQDITDNFVPMMKRFRICFFWEQEKTSLGVKWDYVVTENSAAPILDNTDRAGLRNDHRNMCRFATRVSPGYSLVAATVLRYSREAPGTITRRWVSEREILTSMRKQEAMELIKGGGEMSGGKAKQ</sequence>
<evidence type="ECO:0008006" key="11">
    <source>
        <dbReference type="Google" id="ProtNLM"/>
    </source>
</evidence>
<name>A0A4Q4TKR8_9PEZI</name>
<dbReference type="Proteomes" id="UP000293360">
    <property type="component" value="Unassembled WGS sequence"/>
</dbReference>
<evidence type="ECO:0000256" key="3">
    <source>
        <dbReference type="ARBA" id="ARBA00022723"/>
    </source>
</evidence>
<keyword evidence="5 7" id="KW-0408">Iron</keyword>
<dbReference type="Pfam" id="PF00067">
    <property type="entry name" value="p450"/>
    <property type="match status" value="1"/>
</dbReference>
<dbReference type="PROSITE" id="PS00086">
    <property type="entry name" value="CYTOCHROME_P450"/>
    <property type="match status" value="1"/>
</dbReference>
<dbReference type="InterPro" id="IPR047146">
    <property type="entry name" value="Cyt_P450_E_CYP52_fungi"/>
</dbReference>
<dbReference type="SUPFAM" id="SSF48264">
    <property type="entry name" value="Cytochrome P450"/>
    <property type="match status" value="1"/>
</dbReference>
<dbReference type="PANTHER" id="PTHR24287">
    <property type="entry name" value="P450, PUTATIVE (EUROFUNG)-RELATED"/>
    <property type="match status" value="1"/>
</dbReference>
<comment type="cofactor">
    <cofactor evidence="1 7">
        <name>heme</name>
        <dbReference type="ChEBI" id="CHEBI:30413"/>
    </cofactor>
</comment>
<evidence type="ECO:0000256" key="1">
    <source>
        <dbReference type="ARBA" id="ARBA00001971"/>
    </source>
</evidence>
<evidence type="ECO:0000256" key="8">
    <source>
        <dbReference type="RuleBase" id="RU000461"/>
    </source>
</evidence>
<dbReference type="PRINTS" id="PR00463">
    <property type="entry name" value="EP450I"/>
</dbReference>
<dbReference type="InterPro" id="IPR029058">
    <property type="entry name" value="AB_hydrolase_fold"/>
</dbReference>
<dbReference type="GO" id="GO:0020037">
    <property type="term" value="F:heme binding"/>
    <property type="evidence" value="ECO:0007669"/>
    <property type="project" value="InterPro"/>
</dbReference>
<evidence type="ECO:0000256" key="7">
    <source>
        <dbReference type="PIRSR" id="PIRSR602401-1"/>
    </source>
</evidence>
<keyword evidence="4 8" id="KW-0560">Oxidoreductase</keyword>
<gene>
    <name evidence="9" type="ORF">DL764_002644</name>
</gene>
<dbReference type="PRINTS" id="PR00385">
    <property type="entry name" value="P450"/>
</dbReference>
<evidence type="ECO:0000256" key="4">
    <source>
        <dbReference type="ARBA" id="ARBA00023002"/>
    </source>
</evidence>
<dbReference type="OrthoDB" id="5086500at2759"/>
<dbReference type="InterPro" id="IPR002401">
    <property type="entry name" value="Cyt_P450_E_grp-I"/>
</dbReference>
<keyword evidence="7 8" id="KW-0349">Heme</keyword>
<comment type="caution">
    <text evidence="9">The sequence shown here is derived from an EMBL/GenBank/DDBJ whole genome shotgun (WGS) entry which is preliminary data.</text>
</comment>
<feature type="binding site" description="axial binding residue" evidence="7">
    <location>
        <position position="288"/>
    </location>
    <ligand>
        <name>heme</name>
        <dbReference type="ChEBI" id="CHEBI:30413"/>
    </ligand>
    <ligandPart>
        <name>Fe</name>
        <dbReference type="ChEBI" id="CHEBI:18248"/>
    </ligandPart>
</feature>
<reference evidence="9 10" key="1">
    <citation type="submission" date="2018-06" db="EMBL/GenBank/DDBJ databases">
        <title>Complete Genomes of Monosporascus.</title>
        <authorList>
            <person name="Robinson A.J."/>
            <person name="Natvig D.O."/>
        </authorList>
    </citation>
    <scope>NUCLEOTIDE SEQUENCE [LARGE SCALE GENOMIC DNA]</scope>
    <source>
        <strain evidence="9 10">CBS 110550</strain>
    </source>
</reference>
<dbReference type="PANTHER" id="PTHR24287:SF18">
    <property type="entry name" value="CYTOCHROME P450 MONOOXYGENASE APDE-RELATED"/>
    <property type="match status" value="1"/>
</dbReference>
<protein>
    <recommendedName>
        <fullName evidence="11">DUF676 domain-containing protein</fullName>
    </recommendedName>
</protein>
<evidence type="ECO:0000313" key="10">
    <source>
        <dbReference type="Proteomes" id="UP000293360"/>
    </source>
</evidence>
<dbReference type="EMBL" id="QJNU01000103">
    <property type="protein sequence ID" value="RYP07198.1"/>
    <property type="molecule type" value="Genomic_DNA"/>
</dbReference>
<dbReference type="GO" id="GO:0016705">
    <property type="term" value="F:oxidoreductase activity, acting on paired donors, with incorporation or reduction of molecular oxygen"/>
    <property type="evidence" value="ECO:0007669"/>
    <property type="project" value="InterPro"/>
</dbReference>
<dbReference type="Gene3D" id="3.40.50.1820">
    <property type="entry name" value="alpha/beta hydrolase"/>
    <property type="match status" value="1"/>
</dbReference>
<organism evidence="9 10">
    <name type="scientific">Monosporascus ibericus</name>
    <dbReference type="NCBI Taxonomy" id="155417"/>
    <lineage>
        <taxon>Eukaryota</taxon>
        <taxon>Fungi</taxon>
        <taxon>Dikarya</taxon>
        <taxon>Ascomycota</taxon>
        <taxon>Pezizomycotina</taxon>
        <taxon>Sordariomycetes</taxon>
        <taxon>Xylariomycetidae</taxon>
        <taxon>Xylariales</taxon>
        <taxon>Xylariales incertae sedis</taxon>
        <taxon>Monosporascus</taxon>
    </lineage>
</organism>
<dbReference type="InterPro" id="IPR001128">
    <property type="entry name" value="Cyt_P450"/>
</dbReference>
<accession>A0A4Q4TKR8</accession>
<dbReference type="Gene3D" id="1.10.630.10">
    <property type="entry name" value="Cytochrome P450"/>
    <property type="match status" value="2"/>
</dbReference>
<comment type="similarity">
    <text evidence="2 8">Belongs to the cytochrome P450 family.</text>
</comment>
<dbReference type="InterPro" id="IPR017972">
    <property type="entry name" value="Cyt_P450_CS"/>
</dbReference>
<evidence type="ECO:0000256" key="2">
    <source>
        <dbReference type="ARBA" id="ARBA00010617"/>
    </source>
</evidence>
<evidence type="ECO:0000313" key="9">
    <source>
        <dbReference type="EMBL" id="RYP07198.1"/>
    </source>
</evidence>
<dbReference type="AlphaFoldDB" id="A0A4Q4TKR8"/>
<dbReference type="InterPro" id="IPR036396">
    <property type="entry name" value="Cyt_P450_sf"/>
</dbReference>
<dbReference type="GO" id="GO:0004497">
    <property type="term" value="F:monooxygenase activity"/>
    <property type="evidence" value="ECO:0007669"/>
    <property type="project" value="UniProtKB-KW"/>
</dbReference>
<dbReference type="STRING" id="155417.A0A4Q4TKR8"/>
<evidence type="ECO:0000256" key="5">
    <source>
        <dbReference type="ARBA" id="ARBA00023004"/>
    </source>
</evidence>
<dbReference type="SUPFAM" id="SSF53474">
    <property type="entry name" value="alpha/beta-Hydrolases"/>
    <property type="match status" value="1"/>
</dbReference>
<keyword evidence="3 7" id="KW-0479">Metal-binding</keyword>
<proteinExistence type="inferred from homology"/>
<dbReference type="GO" id="GO:0005506">
    <property type="term" value="F:iron ion binding"/>
    <property type="evidence" value="ECO:0007669"/>
    <property type="project" value="InterPro"/>
</dbReference>
<evidence type="ECO:0000256" key="6">
    <source>
        <dbReference type="ARBA" id="ARBA00023033"/>
    </source>
</evidence>